<dbReference type="EMBL" id="JAIWYP010000008">
    <property type="protein sequence ID" value="KAH3790630.1"/>
    <property type="molecule type" value="Genomic_DNA"/>
</dbReference>
<organism evidence="1 2">
    <name type="scientific">Dreissena polymorpha</name>
    <name type="common">Zebra mussel</name>
    <name type="synonym">Mytilus polymorpha</name>
    <dbReference type="NCBI Taxonomy" id="45954"/>
    <lineage>
        <taxon>Eukaryota</taxon>
        <taxon>Metazoa</taxon>
        <taxon>Spiralia</taxon>
        <taxon>Lophotrochozoa</taxon>
        <taxon>Mollusca</taxon>
        <taxon>Bivalvia</taxon>
        <taxon>Autobranchia</taxon>
        <taxon>Heteroconchia</taxon>
        <taxon>Euheterodonta</taxon>
        <taxon>Imparidentia</taxon>
        <taxon>Neoheterodontei</taxon>
        <taxon>Myida</taxon>
        <taxon>Dreissenoidea</taxon>
        <taxon>Dreissenidae</taxon>
        <taxon>Dreissena</taxon>
    </lineage>
</organism>
<dbReference type="Proteomes" id="UP000828390">
    <property type="component" value="Unassembled WGS sequence"/>
</dbReference>
<evidence type="ECO:0000313" key="2">
    <source>
        <dbReference type="Proteomes" id="UP000828390"/>
    </source>
</evidence>
<reference evidence="1" key="2">
    <citation type="submission" date="2020-11" db="EMBL/GenBank/DDBJ databases">
        <authorList>
            <person name="McCartney M.A."/>
            <person name="Auch B."/>
            <person name="Kono T."/>
            <person name="Mallez S."/>
            <person name="Becker A."/>
            <person name="Gohl D.M."/>
            <person name="Silverstein K.A.T."/>
            <person name="Koren S."/>
            <person name="Bechman K.B."/>
            <person name="Herman A."/>
            <person name="Abrahante J.E."/>
            <person name="Garbe J."/>
        </authorList>
    </citation>
    <scope>NUCLEOTIDE SEQUENCE</scope>
    <source>
        <strain evidence="1">Duluth1</strain>
        <tissue evidence="1">Whole animal</tissue>
    </source>
</reference>
<reference evidence="1" key="1">
    <citation type="journal article" date="2019" name="bioRxiv">
        <title>The Genome of the Zebra Mussel, Dreissena polymorpha: A Resource for Invasive Species Research.</title>
        <authorList>
            <person name="McCartney M.A."/>
            <person name="Auch B."/>
            <person name="Kono T."/>
            <person name="Mallez S."/>
            <person name="Zhang Y."/>
            <person name="Obille A."/>
            <person name="Becker A."/>
            <person name="Abrahante J.E."/>
            <person name="Garbe J."/>
            <person name="Badalamenti J.P."/>
            <person name="Herman A."/>
            <person name="Mangelson H."/>
            <person name="Liachko I."/>
            <person name="Sullivan S."/>
            <person name="Sone E.D."/>
            <person name="Koren S."/>
            <person name="Silverstein K.A.T."/>
            <person name="Beckman K.B."/>
            <person name="Gohl D.M."/>
        </authorList>
    </citation>
    <scope>NUCLEOTIDE SEQUENCE</scope>
    <source>
        <strain evidence="1">Duluth1</strain>
        <tissue evidence="1">Whole animal</tissue>
    </source>
</reference>
<evidence type="ECO:0000313" key="1">
    <source>
        <dbReference type="EMBL" id="KAH3790630.1"/>
    </source>
</evidence>
<comment type="caution">
    <text evidence="1">The sequence shown here is derived from an EMBL/GenBank/DDBJ whole genome shotgun (WGS) entry which is preliminary data.</text>
</comment>
<sequence length="216" mass="24545">MPCVAHLGFKQTDLSCAAQDVNFHEEINSPLPTGTIFKHIPDIIITHLTMHEKAMPPAGHVFKPTGTIFVLVQDIIGTNLLTKFHEDRAINVASRLLTKKMPRPPPWCQCFSTNRNHFKLVQDIIRTNLLTKKNAPHPGGNVFQPTATIFELNQDIIGTNRLTNFHARRTTDKRRSQKLTMNTGIVIRFWGMGLWLFLRGKKLRETPDFGEKKGKS</sequence>
<name>A0A9D4F1F5_DREPO</name>
<dbReference type="AlphaFoldDB" id="A0A9D4F1F5"/>
<gene>
    <name evidence="1" type="ORF">DPMN_168835</name>
</gene>
<keyword evidence="2" id="KW-1185">Reference proteome</keyword>
<protein>
    <submittedName>
        <fullName evidence="1">Uncharacterized protein</fullName>
    </submittedName>
</protein>
<accession>A0A9D4F1F5</accession>
<proteinExistence type="predicted"/>